<dbReference type="InterPro" id="IPR011009">
    <property type="entry name" value="Kinase-like_dom_sf"/>
</dbReference>
<dbReference type="PANTHER" id="PTHR34871:SF1">
    <property type="entry name" value="DUF5898 DOMAIN-CONTAINING PROTEIN"/>
    <property type="match status" value="1"/>
</dbReference>
<feature type="domain" description="DUF5898" evidence="3">
    <location>
        <begin position="566"/>
        <end position="678"/>
    </location>
</feature>
<keyword evidence="2" id="KW-0732">Signal</keyword>
<feature type="signal peptide" evidence="2">
    <location>
        <begin position="1"/>
        <end position="17"/>
    </location>
</feature>
<dbReference type="eggNOG" id="ENOG502ST1F">
    <property type="taxonomic scope" value="Eukaryota"/>
</dbReference>
<dbReference type="InterPro" id="IPR045417">
    <property type="entry name" value="DUF5898"/>
</dbReference>
<dbReference type="PhylomeDB" id="A0A0D2VL66"/>
<gene>
    <name evidence="4" type="ORF">CAOG_002089</name>
</gene>
<evidence type="ECO:0000256" key="1">
    <source>
        <dbReference type="SAM" id="MobiDB-lite"/>
    </source>
</evidence>
<feature type="compositionally biased region" description="Low complexity" evidence="1">
    <location>
        <begin position="54"/>
        <end position="67"/>
    </location>
</feature>
<feature type="region of interest" description="Disordered" evidence="1">
    <location>
        <begin position="53"/>
        <end position="76"/>
    </location>
</feature>
<dbReference type="Pfam" id="PF19250">
    <property type="entry name" value="DUF5898"/>
    <property type="match status" value="1"/>
</dbReference>
<name>A0A0D2VL66_CAPO3</name>
<reference evidence="5" key="1">
    <citation type="submission" date="2011-02" db="EMBL/GenBank/DDBJ databases">
        <title>The Genome Sequence of Capsaspora owczarzaki ATCC 30864.</title>
        <authorList>
            <person name="Russ C."/>
            <person name="Cuomo C."/>
            <person name="Burger G."/>
            <person name="Gray M.W."/>
            <person name="Holland P.W.H."/>
            <person name="King N."/>
            <person name="Lang F.B.F."/>
            <person name="Roger A.J."/>
            <person name="Ruiz-Trillo I."/>
            <person name="Young S.K."/>
            <person name="Zeng Q."/>
            <person name="Gargeya S."/>
            <person name="Alvarado L."/>
            <person name="Berlin A."/>
            <person name="Chapman S.B."/>
            <person name="Chen Z."/>
            <person name="Freedman E."/>
            <person name="Gellesch M."/>
            <person name="Goldberg J."/>
            <person name="Griggs A."/>
            <person name="Gujja S."/>
            <person name="Heilman E."/>
            <person name="Heiman D."/>
            <person name="Howarth C."/>
            <person name="Mehta T."/>
            <person name="Neiman D."/>
            <person name="Pearson M."/>
            <person name="Roberts A."/>
            <person name="Saif S."/>
            <person name="Shea T."/>
            <person name="Shenoy N."/>
            <person name="Sisk P."/>
            <person name="Stolte C."/>
            <person name="Sykes S."/>
            <person name="White J."/>
            <person name="Yandava C."/>
            <person name="Haas B."/>
            <person name="Nusbaum C."/>
            <person name="Birren B."/>
        </authorList>
    </citation>
    <scope>NUCLEOTIDE SEQUENCE</scope>
    <source>
        <strain evidence="5">ATCC 30864</strain>
    </source>
</reference>
<dbReference type="AlphaFoldDB" id="A0A0D2VL66"/>
<dbReference type="SUPFAM" id="SSF56112">
    <property type="entry name" value="Protein kinase-like (PK-like)"/>
    <property type="match status" value="1"/>
</dbReference>
<dbReference type="PANTHER" id="PTHR34871">
    <property type="entry name" value="DUF5898 DOMAIN-CONTAINING PROTEIN"/>
    <property type="match status" value="1"/>
</dbReference>
<keyword evidence="5" id="KW-1185">Reference proteome</keyword>
<proteinExistence type="predicted"/>
<feature type="region of interest" description="Disordered" evidence="1">
    <location>
        <begin position="198"/>
        <end position="223"/>
    </location>
</feature>
<evidence type="ECO:0000313" key="5">
    <source>
        <dbReference type="Proteomes" id="UP000008743"/>
    </source>
</evidence>
<dbReference type="EMBL" id="KE346362">
    <property type="protein sequence ID" value="KJE90847.1"/>
    <property type="molecule type" value="Genomic_DNA"/>
</dbReference>
<evidence type="ECO:0000313" key="4">
    <source>
        <dbReference type="EMBL" id="KJE90847.1"/>
    </source>
</evidence>
<dbReference type="InParanoid" id="A0A0D2VL66"/>
<dbReference type="OrthoDB" id="2137386at2759"/>
<dbReference type="Proteomes" id="UP000008743">
    <property type="component" value="Unassembled WGS sequence"/>
</dbReference>
<feature type="chain" id="PRO_5002254307" description="DUF5898 domain-containing protein" evidence="2">
    <location>
        <begin position="18"/>
        <end position="723"/>
    </location>
</feature>
<organism evidence="4 5">
    <name type="scientific">Capsaspora owczarzaki (strain ATCC 30864)</name>
    <dbReference type="NCBI Taxonomy" id="595528"/>
    <lineage>
        <taxon>Eukaryota</taxon>
        <taxon>Filasterea</taxon>
        <taxon>Capsaspora</taxon>
    </lineage>
</organism>
<protein>
    <recommendedName>
        <fullName evidence="3">DUF5898 domain-containing protein</fullName>
    </recommendedName>
</protein>
<accession>A0A0D2VL66</accession>
<evidence type="ECO:0000259" key="3">
    <source>
        <dbReference type="Pfam" id="PF19250"/>
    </source>
</evidence>
<evidence type="ECO:0000256" key="2">
    <source>
        <dbReference type="SAM" id="SignalP"/>
    </source>
</evidence>
<sequence>MLFVFILKSFMSGAGQSFFANSKSNMSNNNDRAVPDASVRDLTVQLQSVSISDANPATNNASSSSTARLVDQGPAAASSDPMQDLAVCLGVSAVDFDLARFSPRLPNVNLATQRSGLLAALSDASTIKGNELPQPSPSQRTSAAAVLDELGLRDTSEFVPLAVGFMLLKTLLNELKAEAKAEAKAAAAETARQEAVAKAEQERQEAVAARQEAETERNARLEAETARQKAESRASEFLLDKDIVLPALGAANLGKSSLNASVPTNHQPATALHGEFVVHTDLAYTQRPADSVLDAARAGYDGEEAVQQLVYLTLTAVAKVLGQTQLGEIPVFFKTAGSGANAAQKSDLWYVSWLGIGHGAIEVKKPSAPEPTSSPKYEEQRKHLALADMHNPLILGQLYDYLQELRITFKPNALFGILTNYMYWRICWLDEPEANRLAACSQALPRHKDSTMREEDLHTSLPLPAFGETKPTNTPFLPPTQQVLKRELRCSQPFYYQDTNIVSVLASAIYKMSRTVPTRGRCHTALAVTWKSRAWESFKMPLDFNHMPTLHKSPEEEKNRLYLTLRLGGGGDGTAWLASNTAGRVCVVKFFNEPNLEVIQAECERWNDIWHQRDPQFPEAVVTTLLEQPVLVMPFVKTGEFPKQIPADARRAIREAAQRMATAGYMHDDLLMRHVGFYTKASNTLMAVFCDLSRVTRVSSDEDKEAARMAMLTKLSLEPGDVL</sequence>